<organism evidence="3 4">
    <name type="scientific">Heracleum sosnowskyi</name>
    <dbReference type="NCBI Taxonomy" id="360622"/>
    <lineage>
        <taxon>Eukaryota</taxon>
        <taxon>Viridiplantae</taxon>
        <taxon>Streptophyta</taxon>
        <taxon>Embryophyta</taxon>
        <taxon>Tracheophyta</taxon>
        <taxon>Spermatophyta</taxon>
        <taxon>Magnoliopsida</taxon>
        <taxon>eudicotyledons</taxon>
        <taxon>Gunneridae</taxon>
        <taxon>Pentapetalae</taxon>
        <taxon>asterids</taxon>
        <taxon>campanulids</taxon>
        <taxon>Apiales</taxon>
        <taxon>Apiaceae</taxon>
        <taxon>Apioideae</taxon>
        <taxon>apioid superclade</taxon>
        <taxon>Tordylieae</taxon>
        <taxon>Tordyliinae</taxon>
        <taxon>Heracleum</taxon>
    </lineage>
</organism>
<protein>
    <recommendedName>
        <fullName evidence="2">Glutaredoxin domain-containing protein</fullName>
    </recommendedName>
</protein>
<dbReference type="SUPFAM" id="SSF52833">
    <property type="entry name" value="Thioredoxin-like"/>
    <property type="match status" value="1"/>
</dbReference>
<reference evidence="3" key="1">
    <citation type="submission" date="2023-02" db="EMBL/GenBank/DDBJ databases">
        <title>Genome of toxic invasive species Heracleum sosnowskyi carries increased number of genes despite the absence of recent whole-genome duplications.</title>
        <authorList>
            <person name="Schelkunov M."/>
            <person name="Shtratnikova V."/>
            <person name="Makarenko M."/>
            <person name="Klepikova A."/>
            <person name="Omelchenko D."/>
            <person name="Novikova G."/>
            <person name="Obukhova E."/>
            <person name="Bogdanov V."/>
            <person name="Penin A."/>
            <person name="Logacheva M."/>
        </authorList>
    </citation>
    <scope>NUCLEOTIDE SEQUENCE</scope>
    <source>
        <strain evidence="3">Hsosn_3</strain>
        <tissue evidence="3">Leaf</tissue>
    </source>
</reference>
<evidence type="ECO:0000313" key="3">
    <source>
        <dbReference type="EMBL" id="KAK1402431.1"/>
    </source>
</evidence>
<dbReference type="Gene3D" id="3.40.30.10">
    <property type="entry name" value="Glutaredoxin"/>
    <property type="match status" value="1"/>
</dbReference>
<sequence>MLQIVFNKWKNPKPTCFGSIVSLKEAGLILSDEHLESTNNNYKESQANLLNEPEFPKQRSSKDFYTLKDVASFFPAKPIIESDSESSSDSEELNYENRRIDADDKSRKLPPSDAEEIVQSWPANIISESRKRVVVFMTSFPLSNSVFEACKTVRLIFMRLGVMVEELDMLMDSTFINELQRIRQVDGLSLPRVFIGGRYVGGVDEVKKLNESRQLKKFVQGLPEREHGVCEDCGGYRFLLCNSTQFRTCTACNDNDLNSVLGSGETKLRICFRARDEEYKYVYLIYSVDGSWLANQRSNPPTLNRDAVIFGHHSMGCGAYDSTIFFAGRPRDMYDHSYFISYDMKEDNVSYKPLLPFWALDASEEPLVFQLNQRLFVYNHEETVKFCSPVTGQDWITSRISKGGPSDDREKCSCLVVGNSCCISSPIADVTFIHHCNDNDMQFDSIHDSDASNDEGLDWTKHSNASLPFSGHATFYHQDGFDDFVIIYFENGAVRVFPFDFFSFGESQVLFVVDSCTVGGTMHGYFADFGKGCFCLAASNNSFFYLYTFVITRYGKQSDPLKVQAKILSRYNFEFQCFCPEGYKIQNIVGCFAPAPNREANLYAEEVAARTRLKK</sequence>
<comment type="caution">
    <text evidence="3">The sequence shown here is derived from an EMBL/GenBank/DDBJ whole genome shotgun (WGS) entry which is preliminary data.</text>
</comment>
<evidence type="ECO:0000259" key="2">
    <source>
        <dbReference type="Pfam" id="PF00462"/>
    </source>
</evidence>
<feature type="compositionally biased region" description="Acidic residues" evidence="1">
    <location>
        <begin position="82"/>
        <end position="94"/>
    </location>
</feature>
<dbReference type="InterPro" id="IPR036249">
    <property type="entry name" value="Thioredoxin-like_sf"/>
</dbReference>
<reference evidence="3" key="2">
    <citation type="submission" date="2023-05" db="EMBL/GenBank/DDBJ databases">
        <authorList>
            <person name="Schelkunov M.I."/>
        </authorList>
    </citation>
    <scope>NUCLEOTIDE SEQUENCE</scope>
    <source>
        <strain evidence="3">Hsosn_3</strain>
        <tissue evidence="3">Leaf</tissue>
    </source>
</reference>
<accession>A0AAD8JH05</accession>
<evidence type="ECO:0000313" key="4">
    <source>
        <dbReference type="Proteomes" id="UP001237642"/>
    </source>
</evidence>
<keyword evidence="4" id="KW-1185">Reference proteome</keyword>
<gene>
    <name evidence="3" type="ORF">POM88_002036</name>
</gene>
<feature type="region of interest" description="Disordered" evidence="1">
    <location>
        <begin position="82"/>
        <end position="113"/>
    </location>
</feature>
<feature type="domain" description="Glutaredoxin" evidence="2">
    <location>
        <begin position="133"/>
        <end position="200"/>
    </location>
</feature>
<dbReference type="PROSITE" id="PS51354">
    <property type="entry name" value="GLUTAREDOXIN_2"/>
    <property type="match status" value="1"/>
</dbReference>
<dbReference type="PANTHER" id="PTHR45669:SF26">
    <property type="entry name" value="GLUTAREDOXIN DOMAIN-CONTAINING PROTEIN"/>
    <property type="match status" value="1"/>
</dbReference>
<dbReference type="InterPro" id="IPR002109">
    <property type="entry name" value="Glutaredoxin"/>
</dbReference>
<evidence type="ECO:0000256" key="1">
    <source>
        <dbReference type="SAM" id="MobiDB-lite"/>
    </source>
</evidence>
<dbReference type="PANTHER" id="PTHR45669">
    <property type="entry name" value="GLUTAREDOXIN DOMAIN-CONTAINING CYSTEINE-RICH PROTEIN CG12206-RELATED"/>
    <property type="match status" value="1"/>
</dbReference>
<name>A0AAD8JH05_9APIA</name>
<proteinExistence type="predicted"/>
<dbReference type="AlphaFoldDB" id="A0AAD8JH05"/>
<dbReference type="EMBL" id="JAUIZM010000001">
    <property type="protein sequence ID" value="KAK1402431.1"/>
    <property type="molecule type" value="Genomic_DNA"/>
</dbReference>
<feature type="compositionally biased region" description="Basic and acidic residues" evidence="1">
    <location>
        <begin position="95"/>
        <end position="107"/>
    </location>
</feature>
<dbReference type="Proteomes" id="UP001237642">
    <property type="component" value="Unassembled WGS sequence"/>
</dbReference>
<dbReference type="Pfam" id="PF00462">
    <property type="entry name" value="Glutaredoxin"/>
    <property type="match status" value="1"/>
</dbReference>